<accession>Q9UP08</accession>
<organism evidence="1">
    <name type="scientific">Homo sapiens</name>
    <name type="common">Human</name>
    <dbReference type="NCBI Taxonomy" id="9606"/>
    <lineage>
        <taxon>Eukaryota</taxon>
        <taxon>Metazoa</taxon>
        <taxon>Chordata</taxon>
        <taxon>Craniata</taxon>
        <taxon>Vertebrata</taxon>
        <taxon>Euteleostomi</taxon>
        <taxon>Mammalia</taxon>
        <taxon>Eutheria</taxon>
        <taxon>Euarchontoglires</taxon>
        <taxon>Primates</taxon>
        <taxon>Haplorrhini</taxon>
        <taxon>Catarrhini</taxon>
        <taxon>Hominidae</taxon>
        <taxon>Homo</taxon>
    </lineage>
</organism>
<dbReference type="EMBL" id="AF077973">
    <property type="protein sequence ID" value="AAD51495.1"/>
    <property type="molecule type" value="mRNA"/>
</dbReference>
<reference evidence="1" key="1">
    <citation type="submission" date="1998-07" db="EMBL/GenBank/DDBJ databases">
        <title>Characterization of alternatively spliced transcripts of the Batten disease CLN3 gene in human lymphoblastoid cell lines.</title>
        <authorList>
            <person name="LaFauci G."/>
            <person name="Kaczmarski W."/>
            <person name="Papini M."/>
            <person name="Pullarkat R.K."/>
            <person name="Wisniewski K.E."/>
            <person name="Zhong N."/>
            <person name="Rubenstein R."/>
        </authorList>
    </citation>
    <scope>NUCLEOTIDE SEQUENCE</scope>
</reference>
<evidence type="ECO:0000313" key="1">
    <source>
        <dbReference type="EMBL" id="AAD51495.1"/>
    </source>
</evidence>
<gene>
    <name evidence="1" type="primary">CLN3</name>
</gene>
<dbReference type="AlphaFoldDB" id="Q9UP08"/>
<dbReference type="ChiTaRS" id="CLN3">
    <property type="organism name" value="human"/>
</dbReference>
<sequence length="27" mass="2971">MGGCAGSRRRFSDSEGCWAFATTSLMW</sequence>
<dbReference type="OrthoDB" id="5965864at2759"/>
<proteinExistence type="evidence at transcript level"/>
<name>Q9UP08_HUMAN</name>
<dbReference type="PeptideAtlas" id="Q9UP08"/>
<protein>
    <submittedName>
        <fullName evidence="1">CLN3 protein</fullName>
    </submittedName>
</protein>